<gene>
    <name evidence="1" type="ORF">EMQ_0696</name>
</gene>
<keyword evidence="2" id="KW-1185">Reference proteome</keyword>
<reference evidence="1 2" key="1">
    <citation type="journal article" date="2011" name="Microbiology">
        <title>Transcriptome response to different carbon sources in Acetobacter aceti.</title>
        <authorList>
            <person name="Sakurai K."/>
            <person name="Arai H."/>
            <person name="Ishii M."/>
            <person name="Igarashi Y."/>
        </authorList>
    </citation>
    <scope>NUCLEOTIDE SEQUENCE [LARGE SCALE GENOMIC DNA]</scope>
    <source>
        <strain evidence="1 2">NBRC 14818</strain>
    </source>
</reference>
<name>A0AB33I9B5_ACEAC</name>
<dbReference type="AlphaFoldDB" id="A0AB33I9B5"/>
<sequence>MECWAAYAVPNVGLSRYYQGFSQEAERKVSRSLFLFLREMEFAFFMGADFVRHDRVIFEMARATPFLPKLATKDRMKAAEISLNWLRISGKNGVLH</sequence>
<protein>
    <submittedName>
        <fullName evidence="1">Uncharacterized protein</fullName>
    </submittedName>
</protein>
<dbReference type="EMBL" id="AP023410">
    <property type="protein sequence ID" value="BCK75090.1"/>
    <property type="molecule type" value="Genomic_DNA"/>
</dbReference>
<evidence type="ECO:0000313" key="1">
    <source>
        <dbReference type="EMBL" id="BCK75090.1"/>
    </source>
</evidence>
<evidence type="ECO:0000313" key="2">
    <source>
        <dbReference type="Proteomes" id="UP000516424"/>
    </source>
</evidence>
<dbReference type="Proteomes" id="UP000516424">
    <property type="component" value="Chromosome"/>
</dbReference>
<organism evidence="1 2">
    <name type="scientific">Acetobacter aceti NBRC 14818</name>
    <dbReference type="NCBI Taxonomy" id="887700"/>
    <lineage>
        <taxon>Bacteria</taxon>
        <taxon>Pseudomonadati</taxon>
        <taxon>Pseudomonadota</taxon>
        <taxon>Alphaproteobacteria</taxon>
        <taxon>Acetobacterales</taxon>
        <taxon>Acetobacteraceae</taxon>
        <taxon>Acetobacter</taxon>
        <taxon>Acetobacter subgen. Acetobacter</taxon>
    </lineage>
</organism>
<proteinExistence type="predicted"/>
<accession>A0AB33I9B5</accession>